<dbReference type="CDD" id="cd00041">
    <property type="entry name" value="CUB"/>
    <property type="match status" value="1"/>
</dbReference>
<feature type="disulfide bond" description="Interchain (between heavy and light chains)" evidence="13">
    <location>
        <begin position="338"/>
        <end position="434"/>
    </location>
</feature>
<dbReference type="SMART" id="SM00020">
    <property type="entry name" value="Tryp_SPc"/>
    <property type="match status" value="1"/>
</dbReference>
<feature type="domain" description="CUB" evidence="17">
    <location>
        <begin position="14"/>
        <end position="134"/>
    </location>
</feature>
<keyword evidence="5" id="KW-0399">Innate immunity</keyword>
<keyword evidence="11" id="KW-0379">Hydroxylation</keyword>
<feature type="signal peptide" evidence="16">
    <location>
        <begin position="1"/>
        <end position="20"/>
    </location>
</feature>
<evidence type="ECO:0000256" key="8">
    <source>
        <dbReference type="ARBA" id="ARBA00022859"/>
    </source>
</evidence>
<dbReference type="SMART" id="SM00042">
    <property type="entry name" value="CUB"/>
    <property type="match status" value="1"/>
</dbReference>
<dbReference type="GO" id="GO:0072562">
    <property type="term" value="C:blood microparticle"/>
    <property type="evidence" value="ECO:0007669"/>
    <property type="project" value="TreeGrafter"/>
</dbReference>
<organism evidence="20 21">
    <name type="scientific">Sinocyclocheilus grahami</name>
    <name type="common">Dianchi golden-line fish</name>
    <name type="synonym">Barbus grahami</name>
    <dbReference type="NCBI Taxonomy" id="75366"/>
    <lineage>
        <taxon>Eukaryota</taxon>
        <taxon>Metazoa</taxon>
        <taxon>Chordata</taxon>
        <taxon>Craniata</taxon>
        <taxon>Vertebrata</taxon>
        <taxon>Euteleostomi</taxon>
        <taxon>Actinopterygii</taxon>
        <taxon>Neopterygii</taxon>
        <taxon>Teleostei</taxon>
        <taxon>Ostariophysi</taxon>
        <taxon>Cypriniformes</taxon>
        <taxon>Cyprinidae</taxon>
        <taxon>Cyprininae</taxon>
        <taxon>Sinocyclocheilus</taxon>
    </lineage>
</organism>
<dbReference type="InterPro" id="IPR000436">
    <property type="entry name" value="Sushi_SCR_CCP_dom"/>
</dbReference>
<feature type="active site" description="Charge relay system" evidence="12">
    <location>
        <position position="388"/>
    </location>
</feature>
<keyword evidence="2" id="KW-0964">Secreted</keyword>
<dbReference type="CDD" id="cd00033">
    <property type="entry name" value="CCP"/>
    <property type="match status" value="1"/>
</dbReference>
<keyword evidence="14" id="KW-0479">Metal-binding</keyword>
<dbReference type="PROSITE" id="PS50923">
    <property type="entry name" value="SUSHI"/>
    <property type="match status" value="1"/>
</dbReference>
<dbReference type="AlphaFoldDB" id="A0A672JTJ6"/>
<proteinExistence type="predicted"/>
<comment type="caution">
    <text evidence="15">Lacks conserved residue(s) required for the propagation of feature annotation.</text>
</comment>
<dbReference type="OMA" id="IEHSANC"/>
<keyword evidence="7" id="KW-0645">Protease</keyword>
<dbReference type="InterPro" id="IPR035976">
    <property type="entry name" value="Sushi/SCR/CCP_sf"/>
</dbReference>
<dbReference type="SUPFAM" id="SSF57535">
    <property type="entry name" value="Complement control module/SCR domain"/>
    <property type="match status" value="2"/>
</dbReference>
<keyword evidence="16" id="KW-0732">Signal</keyword>
<evidence type="ECO:0000259" key="17">
    <source>
        <dbReference type="PROSITE" id="PS01180"/>
    </source>
</evidence>
<dbReference type="Pfam" id="PF00084">
    <property type="entry name" value="Sushi"/>
    <property type="match status" value="1"/>
</dbReference>
<dbReference type="PANTHER" id="PTHR24255:SF25">
    <property type="entry name" value="COMPLEMENT C1R SUBCOMPONENT"/>
    <property type="match status" value="1"/>
</dbReference>
<dbReference type="PIRSF" id="PIRSF001155">
    <property type="entry name" value="C1r_C1s_MASP"/>
    <property type="match status" value="1"/>
</dbReference>
<evidence type="ECO:0000256" key="15">
    <source>
        <dbReference type="PROSITE-ProRule" id="PRU00302"/>
    </source>
</evidence>
<evidence type="ECO:0000256" key="6">
    <source>
        <dbReference type="ARBA" id="ARBA00022659"/>
    </source>
</evidence>
<dbReference type="GO" id="GO:0031638">
    <property type="term" value="P:zymogen activation"/>
    <property type="evidence" value="ECO:0007669"/>
    <property type="project" value="TreeGrafter"/>
</dbReference>
<dbReference type="InterPro" id="IPR001314">
    <property type="entry name" value="Peptidase_S1A"/>
</dbReference>
<sequence>MDRVHLIIWLLWACMNVCECEPAMFGEVSSPQYPQPYPANLQKQWDLEVPQGYQLQLTFNHLDIESSPDCYYDSVTIVSYKKVLGKFCGRNSTDRFYSVDKPILATGNHLQQVFLMNDSNHESHLGFTAFFQAVGESCLKHITNKTVLYCSNFYFHCIYSILCQFHRKRPFSSFGHVKWKMCFIRNCLFNLTMFYKLNSVRQIPNFGWKLILSTVQCPHPGSIGNGIVTPKFAQYLYRDYIHVRCKPGYKLMIGEKDISSFKSICQSNRQWHLTLPECKNFERISGENNEYLSVIEYHCNEPYYRFKDTSKVIYKCAVDRKWTEVNNNDVIPLCYPVCGMNTEVSYGGRVFGGKPARSGQIPWQLFHKQLCRGGASLISDYWALTAAHVAKKIIIHPNYQRVPVGGDQKNFNNDIALIKMSARVPLGPNIRPVCLPNKTDGLVMEGMMGQYQALEGLRRAQQVIFYVMGIFGNIILDRVFSGIILSLITCSVLEMRLNLLTVVKVTGPARCGHVSKGYYKVQNYLGWIEETMANNSHPVCNMRDY</sequence>
<feature type="disulfide bond" evidence="13">
    <location>
        <begin position="299"/>
        <end position="334"/>
    </location>
</feature>
<dbReference type="PROSITE" id="PS50240">
    <property type="entry name" value="TRYPSIN_DOM"/>
    <property type="match status" value="1"/>
</dbReference>
<dbReference type="PROSITE" id="PS01180">
    <property type="entry name" value="CUB"/>
    <property type="match status" value="1"/>
</dbReference>
<accession>A0A672JTJ6</accession>
<evidence type="ECO:0000313" key="21">
    <source>
        <dbReference type="Proteomes" id="UP000472262"/>
    </source>
</evidence>
<dbReference type="PRINTS" id="PR00722">
    <property type="entry name" value="CHYMOTRYPSIN"/>
</dbReference>
<dbReference type="SUPFAM" id="SSF50494">
    <property type="entry name" value="Trypsin-like serine proteases"/>
    <property type="match status" value="1"/>
</dbReference>
<dbReference type="InterPro" id="IPR000859">
    <property type="entry name" value="CUB_dom"/>
</dbReference>
<dbReference type="InParanoid" id="A0A672JTJ6"/>
<evidence type="ECO:0000313" key="20">
    <source>
        <dbReference type="Ensembl" id="ENSSGRP00000000879.1"/>
    </source>
</evidence>
<evidence type="ECO:0000256" key="14">
    <source>
        <dbReference type="PIRSR" id="PIRSR001155-4"/>
    </source>
</evidence>
<evidence type="ECO:0000256" key="11">
    <source>
        <dbReference type="ARBA" id="ARBA00023278"/>
    </source>
</evidence>
<dbReference type="GO" id="GO:0046872">
    <property type="term" value="F:metal ion binding"/>
    <property type="evidence" value="ECO:0007669"/>
    <property type="project" value="UniProtKB-KW"/>
</dbReference>
<name>A0A672JTJ6_SINGR</name>
<keyword evidence="21" id="KW-1185">Reference proteome</keyword>
<evidence type="ECO:0000256" key="7">
    <source>
        <dbReference type="ARBA" id="ARBA00022825"/>
    </source>
</evidence>
<dbReference type="Pfam" id="PF00431">
    <property type="entry name" value="CUB"/>
    <property type="match status" value="1"/>
</dbReference>
<evidence type="ECO:0000259" key="18">
    <source>
        <dbReference type="PROSITE" id="PS50240"/>
    </source>
</evidence>
<evidence type="ECO:0000256" key="10">
    <source>
        <dbReference type="ARBA" id="ARBA00023180"/>
    </source>
</evidence>
<comment type="subcellular location">
    <subcellularLocation>
        <location evidence="1">Secreted</location>
    </subcellularLocation>
</comment>
<dbReference type="SUPFAM" id="SSF49854">
    <property type="entry name" value="Spermadhesin, CUB domain"/>
    <property type="match status" value="1"/>
</dbReference>
<dbReference type="Gene3D" id="2.60.120.290">
    <property type="entry name" value="Spermadhesin, CUB domain"/>
    <property type="match status" value="1"/>
</dbReference>
<reference evidence="20" key="2">
    <citation type="submission" date="2025-09" db="UniProtKB">
        <authorList>
            <consortium name="Ensembl"/>
        </authorList>
    </citation>
    <scope>IDENTIFICATION</scope>
</reference>
<evidence type="ECO:0000256" key="12">
    <source>
        <dbReference type="PIRSR" id="PIRSR001155-1"/>
    </source>
</evidence>
<feature type="binding site" evidence="14">
    <location>
        <position position="73"/>
    </location>
    <ligand>
        <name>Ca(2+)</name>
        <dbReference type="ChEBI" id="CHEBI:29108"/>
        <label>1</label>
    </ligand>
</feature>
<evidence type="ECO:0000256" key="16">
    <source>
        <dbReference type="SAM" id="SignalP"/>
    </source>
</evidence>
<evidence type="ECO:0000259" key="19">
    <source>
        <dbReference type="PROSITE" id="PS50923"/>
    </source>
</evidence>
<keyword evidence="8" id="KW-0391">Immunity</keyword>
<feature type="binding site" evidence="14">
    <location>
        <position position="98"/>
    </location>
    <ligand>
        <name>Ca(2+)</name>
        <dbReference type="ChEBI" id="CHEBI:29108"/>
        <label>1</label>
    </ligand>
</feature>
<feature type="domain" description="Sushi" evidence="19">
    <location>
        <begin position="215"/>
        <end position="280"/>
    </location>
</feature>
<dbReference type="GO" id="GO:0004252">
    <property type="term" value="F:serine-type endopeptidase activity"/>
    <property type="evidence" value="ECO:0007669"/>
    <property type="project" value="InterPro"/>
</dbReference>
<dbReference type="GO" id="GO:0006956">
    <property type="term" value="P:complement activation"/>
    <property type="evidence" value="ECO:0007669"/>
    <property type="project" value="InterPro"/>
</dbReference>
<feature type="domain" description="Peptidase S1" evidence="18">
    <location>
        <begin position="350"/>
        <end position="533"/>
    </location>
</feature>
<keyword evidence="3" id="KW-0245">EGF-like domain</keyword>
<feature type="disulfide bond" evidence="13">
    <location>
        <begin position="70"/>
        <end position="88"/>
    </location>
</feature>
<keyword evidence="14" id="KW-0106">Calcium</keyword>
<dbReference type="GO" id="GO:0045087">
    <property type="term" value="P:innate immune response"/>
    <property type="evidence" value="ECO:0007669"/>
    <property type="project" value="UniProtKB-KW"/>
</dbReference>
<dbReference type="InterPro" id="IPR009003">
    <property type="entry name" value="Peptidase_S1_PA"/>
</dbReference>
<dbReference type="PANTHER" id="PTHR24255">
    <property type="entry name" value="COMPLEMENT COMPONENT 1, S SUBCOMPONENT-RELATED"/>
    <property type="match status" value="1"/>
</dbReference>
<dbReference type="InterPro" id="IPR001254">
    <property type="entry name" value="Trypsin_dom"/>
</dbReference>
<keyword evidence="6 15" id="KW-0768">Sushi</keyword>
<protein>
    <submittedName>
        <fullName evidence="20">Wu:fd46c06</fullName>
    </submittedName>
</protein>
<dbReference type="Pfam" id="PF00089">
    <property type="entry name" value="Trypsin"/>
    <property type="match status" value="1"/>
</dbReference>
<dbReference type="Gene3D" id="2.10.70.10">
    <property type="entry name" value="Complement Module, domain 1"/>
    <property type="match status" value="2"/>
</dbReference>
<feature type="active site" description="Charge relay system" evidence="12">
    <location>
        <position position="414"/>
    </location>
</feature>
<evidence type="ECO:0000256" key="2">
    <source>
        <dbReference type="ARBA" id="ARBA00022525"/>
    </source>
</evidence>
<keyword evidence="7" id="KW-0378">Hydrolase</keyword>
<evidence type="ECO:0000256" key="9">
    <source>
        <dbReference type="ARBA" id="ARBA00023157"/>
    </source>
</evidence>
<dbReference type="SMART" id="SM00032">
    <property type="entry name" value="CCP"/>
    <property type="match status" value="1"/>
</dbReference>
<dbReference type="Gene3D" id="2.40.10.10">
    <property type="entry name" value="Trypsin-like serine proteases"/>
    <property type="match status" value="2"/>
</dbReference>
<keyword evidence="7" id="KW-0720">Serine protease</keyword>
<evidence type="ECO:0000256" key="3">
    <source>
        <dbReference type="ARBA" id="ARBA00022536"/>
    </source>
</evidence>
<dbReference type="InterPro" id="IPR043504">
    <property type="entry name" value="Peptidase_S1_PA_chymotrypsin"/>
</dbReference>
<evidence type="ECO:0000256" key="13">
    <source>
        <dbReference type="PIRSR" id="PIRSR001155-2"/>
    </source>
</evidence>
<evidence type="ECO:0000256" key="1">
    <source>
        <dbReference type="ARBA" id="ARBA00004613"/>
    </source>
</evidence>
<dbReference type="InterPro" id="IPR024175">
    <property type="entry name" value="Pept_S1A_C1r/C1S/mannan-bd"/>
</dbReference>
<dbReference type="FunFam" id="2.60.120.290:FF:000012">
    <property type="entry name" value="mannan-binding lectin serine protease 1 isoform X1"/>
    <property type="match status" value="1"/>
</dbReference>
<dbReference type="Proteomes" id="UP000472262">
    <property type="component" value="Unassembled WGS sequence"/>
</dbReference>
<dbReference type="Ensembl" id="ENSSGRT00000000963.1">
    <property type="protein sequence ID" value="ENSSGRP00000000879.1"/>
    <property type="gene ID" value="ENSSGRG00000000519.1"/>
</dbReference>
<keyword evidence="10" id="KW-0325">Glycoprotein</keyword>
<evidence type="ECO:0000256" key="5">
    <source>
        <dbReference type="ARBA" id="ARBA00022588"/>
    </source>
</evidence>
<dbReference type="InterPro" id="IPR035914">
    <property type="entry name" value="Sperma_CUB_dom_sf"/>
</dbReference>
<evidence type="ECO:0000256" key="4">
    <source>
        <dbReference type="ARBA" id="ARBA00022553"/>
    </source>
</evidence>
<reference evidence="20" key="1">
    <citation type="submission" date="2025-08" db="UniProtKB">
        <authorList>
            <consortium name="Ensembl"/>
        </authorList>
    </citation>
    <scope>IDENTIFICATION</scope>
</reference>
<keyword evidence="9 13" id="KW-1015">Disulfide bond</keyword>
<feature type="active site" description="Charge relay system" evidence="12">
    <location>
        <position position="481"/>
    </location>
</feature>
<feature type="chain" id="PRO_5025695023" evidence="16">
    <location>
        <begin position="21"/>
        <end position="545"/>
    </location>
</feature>
<keyword evidence="4" id="KW-0597">Phosphoprotein</keyword>
<feature type="binding site" evidence="14">
    <location>
        <position position="65"/>
    </location>
    <ligand>
        <name>Ca(2+)</name>
        <dbReference type="ChEBI" id="CHEBI:29108"/>
        <label>1</label>
    </ligand>
</feature>